<name>A0A023W5J5_9CAUD</name>
<dbReference type="InterPro" id="IPR016409">
    <property type="entry name" value="Phage_T4_Gp55.2"/>
</dbReference>
<proteinExistence type="predicted"/>
<dbReference type="Proteomes" id="UP000024445">
    <property type="component" value="Segment"/>
</dbReference>
<evidence type="ECO:0000313" key="1">
    <source>
        <dbReference type="EMBL" id="AHY25318.1"/>
    </source>
</evidence>
<accession>A0A023W5J5</accession>
<reference evidence="1 2" key="1">
    <citation type="submission" date="2014-01" db="EMBL/GenBank/DDBJ databases">
        <authorList>
            <person name="Zhang G."/>
            <person name="Jin J."/>
            <person name="Li Z.J."/>
            <person name="Wang S.W."/>
            <person name="Chen S.J."/>
            <person name="Wang S.M."/>
            <person name="Wang X.T."/>
            <person name="Li Y.H."/>
            <person name="Wang J."/>
            <person name="Yang C.K."/>
            <person name="Wang L."/>
        </authorList>
    </citation>
    <scope>NUCLEOTIDE SEQUENCE [LARGE SCALE GENOMIC DNA]</scope>
</reference>
<gene>
    <name evidence="1" type="ORF">PS2_71</name>
</gene>
<keyword evidence="2" id="KW-1185">Reference proteome</keyword>
<dbReference type="RefSeq" id="YP_009030118.1">
    <property type="nucleotide sequence ID" value="NC_024121.1"/>
</dbReference>
<dbReference type="Pfam" id="PF24454">
    <property type="entry name" value="DUF7570"/>
    <property type="match status" value="1"/>
</dbReference>
<dbReference type="InterPro" id="IPR055992">
    <property type="entry name" value="DUF7570"/>
</dbReference>
<dbReference type="EMBL" id="KJ025957">
    <property type="protein sequence ID" value="AHY25318.1"/>
    <property type="molecule type" value="Genomic_DNA"/>
</dbReference>
<protein>
    <submittedName>
        <fullName evidence="1">Uncharacterized protein</fullName>
    </submittedName>
</protein>
<dbReference type="GeneID" id="19484955"/>
<organism evidence="1 2">
    <name type="scientific">Serratia phage PS2</name>
    <dbReference type="NCBI Taxonomy" id="1481112"/>
    <lineage>
        <taxon>Viruses</taxon>
        <taxon>Duplodnaviria</taxon>
        <taxon>Heunggongvirae</taxon>
        <taxon>Uroviricota</taxon>
        <taxon>Caudoviricetes</taxon>
        <taxon>Muldoonvirus</taxon>
        <taxon>Muldoonvirus PS2</taxon>
    </lineage>
</organism>
<dbReference type="KEGG" id="vg:19484955"/>
<dbReference type="OrthoDB" id="17796at10239"/>
<sequence length="104" mass="11842">MTQAIKNVLNSFAYGKVIELQAQEKSVEPHHLDAWVEEILPQIKSGGSNIGKNTTRELMVQYILSEFNTDAFGVKSKEIKEISDKGIRKYKKMRKQGFKDIKVA</sequence>
<dbReference type="PIRSF" id="PIRSF004270">
    <property type="entry name" value="UCP004270"/>
    <property type="match status" value="1"/>
</dbReference>
<evidence type="ECO:0000313" key="2">
    <source>
        <dbReference type="Proteomes" id="UP000024445"/>
    </source>
</evidence>